<proteinExistence type="predicted"/>
<reference evidence="3" key="1">
    <citation type="submission" date="2020-08" db="EMBL/GenBank/DDBJ databases">
        <title>Sulfitobacter aestuariivivens sp. nov., isolated from a tidal flat.</title>
        <authorList>
            <person name="Park S."/>
            <person name="Yoon J.-H."/>
        </authorList>
    </citation>
    <scope>NUCLEOTIDE SEQUENCE</scope>
    <source>
        <strain evidence="3">TSTF-M16</strain>
    </source>
</reference>
<dbReference type="AlphaFoldDB" id="A0A927HGB4"/>
<dbReference type="PANTHER" id="PTHR30466">
    <property type="entry name" value="FLAVIN REDUCTASE"/>
    <property type="match status" value="1"/>
</dbReference>
<organism evidence="3 4">
    <name type="scientific">Sulfitobacter aestuariivivens</name>
    <dbReference type="NCBI Taxonomy" id="2766981"/>
    <lineage>
        <taxon>Bacteria</taxon>
        <taxon>Pseudomonadati</taxon>
        <taxon>Pseudomonadota</taxon>
        <taxon>Alphaproteobacteria</taxon>
        <taxon>Rhodobacterales</taxon>
        <taxon>Roseobacteraceae</taxon>
        <taxon>Sulfitobacter</taxon>
    </lineage>
</organism>
<evidence type="ECO:0000256" key="1">
    <source>
        <dbReference type="ARBA" id="ARBA00023002"/>
    </source>
</evidence>
<name>A0A927HGB4_9RHOB</name>
<dbReference type="Proteomes" id="UP000635142">
    <property type="component" value="Unassembled WGS sequence"/>
</dbReference>
<gene>
    <name evidence="3" type="ORF">H9Q16_15460</name>
</gene>
<comment type="caution">
    <text evidence="3">The sequence shown here is derived from an EMBL/GenBank/DDBJ whole genome shotgun (WGS) entry which is preliminary data.</text>
</comment>
<feature type="domain" description="Flavin reductase like" evidence="2">
    <location>
        <begin position="12"/>
        <end position="155"/>
    </location>
</feature>
<accession>A0A927HGB4</accession>
<evidence type="ECO:0000313" key="3">
    <source>
        <dbReference type="EMBL" id="MBD3665333.1"/>
    </source>
</evidence>
<dbReference type="InterPro" id="IPR050268">
    <property type="entry name" value="NADH-dep_flavin_reductase"/>
</dbReference>
<dbReference type="Gene3D" id="2.30.110.10">
    <property type="entry name" value="Electron Transport, Fmn-binding Protein, Chain A"/>
    <property type="match status" value="1"/>
</dbReference>
<sequence length="299" mass="32405">MSMSPKELRRAFGRFLTGVTVVTARAPNGEAVGFTANSFTSVSLDPPLLLVCPGNHLSSFDVFRETDRFGISVLAEGQEDISNLFASGSGDRFGATNWTAPKYNIPLITGRAAGFTCDLHERVVAGDHLILIGRVTHFDNAELPGLGYGPDGYFTQSSEREAEAPHAVATRASALLEDADHVLLNENLELPTVEVPPGQSPLQTLLNDLKSREIETALSVVYAVYDEAANRRRIVFRGTAKTPQPGLRPVDIQTLPYAPIADPALKSLLTRFAQEHQTKTFGLYVGGETEGDVLPTEER</sequence>
<dbReference type="GO" id="GO:0010181">
    <property type="term" value="F:FMN binding"/>
    <property type="evidence" value="ECO:0007669"/>
    <property type="project" value="InterPro"/>
</dbReference>
<dbReference type="GO" id="GO:0042602">
    <property type="term" value="F:riboflavin reductase (NADPH) activity"/>
    <property type="evidence" value="ECO:0007669"/>
    <property type="project" value="TreeGrafter"/>
</dbReference>
<protein>
    <submittedName>
        <fullName evidence="3">Flavin reductase family protein</fullName>
    </submittedName>
</protein>
<dbReference type="PANTHER" id="PTHR30466:SF1">
    <property type="entry name" value="FMN REDUCTASE (NADH) RUTF"/>
    <property type="match status" value="1"/>
</dbReference>
<keyword evidence="1" id="KW-0560">Oxidoreductase</keyword>
<dbReference type="SUPFAM" id="SSF50475">
    <property type="entry name" value="FMN-binding split barrel"/>
    <property type="match status" value="1"/>
</dbReference>
<dbReference type="EMBL" id="JACTAG010000002">
    <property type="protein sequence ID" value="MBD3665333.1"/>
    <property type="molecule type" value="Genomic_DNA"/>
</dbReference>
<evidence type="ECO:0000259" key="2">
    <source>
        <dbReference type="SMART" id="SM00903"/>
    </source>
</evidence>
<dbReference type="InterPro" id="IPR002563">
    <property type="entry name" value="Flavin_Rdtase-like_dom"/>
</dbReference>
<keyword evidence="4" id="KW-1185">Reference proteome</keyword>
<dbReference type="Pfam" id="PF01613">
    <property type="entry name" value="Flavin_Reduct"/>
    <property type="match status" value="1"/>
</dbReference>
<dbReference type="SMART" id="SM00903">
    <property type="entry name" value="Flavin_Reduct"/>
    <property type="match status" value="1"/>
</dbReference>
<dbReference type="InterPro" id="IPR012349">
    <property type="entry name" value="Split_barrel_FMN-bd"/>
</dbReference>
<evidence type="ECO:0000313" key="4">
    <source>
        <dbReference type="Proteomes" id="UP000635142"/>
    </source>
</evidence>
<dbReference type="RefSeq" id="WP_191076316.1">
    <property type="nucleotide sequence ID" value="NZ_JACTAG010000002.1"/>
</dbReference>
<dbReference type="Gene3D" id="3.90.79.10">
    <property type="entry name" value="Nucleoside Triphosphate Pyrophosphohydrolase"/>
    <property type="match status" value="1"/>
</dbReference>